<name>A0A7X0D848_9ACTN</name>
<evidence type="ECO:0000313" key="3">
    <source>
        <dbReference type="Proteomes" id="UP000546642"/>
    </source>
</evidence>
<dbReference type="Proteomes" id="UP000546642">
    <property type="component" value="Unassembled WGS sequence"/>
</dbReference>
<comment type="caution">
    <text evidence="2">The sequence shown here is derived from an EMBL/GenBank/DDBJ whole genome shotgun (WGS) entry which is preliminary data.</text>
</comment>
<reference evidence="2 3" key="1">
    <citation type="submission" date="2020-08" db="EMBL/GenBank/DDBJ databases">
        <title>Sequencing the genomes of 1000 actinobacteria strains.</title>
        <authorList>
            <person name="Klenk H.-P."/>
        </authorList>
    </citation>
    <scope>NUCLEOTIDE SEQUENCE [LARGE SCALE GENOMIC DNA]</scope>
    <source>
        <strain evidence="2 3">DSM 46659</strain>
    </source>
</reference>
<dbReference type="EMBL" id="JACHDS010000002">
    <property type="protein sequence ID" value="MBB6175173.1"/>
    <property type="molecule type" value="Genomic_DNA"/>
</dbReference>
<organism evidence="2 3">
    <name type="scientific">Nocardiopsis mwathae</name>
    <dbReference type="NCBI Taxonomy" id="1472723"/>
    <lineage>
        <taxon>Bacteria</taxon>
        <taxon>Bacillati</taxon>
        <taxon>Actinomycetota</taxon>
        <taxon>Actinomycetes</taxon>
        <taxon>Streptosporangiales</taxon>
        <taxon>Nocardiopsidaceae</taxon>
        <taxon>Nocardiopsis</taxon>
    </lineage>
</organism>
<dbReference type="AlphaFoldDB" id="A0A7X0D848"/>
<gene>
    <name evidence="2" type="ORF">HNR23_005315</name>
</gene>
<dbReference type="Gene3D" id="3.40.1620.10">
    <property type="entry name" value="YefM-like domain"/>
    <property type="match status" value="1"/>
</dbReference>
<keyword evidence="3" id="KW-1185">Reference proteome</keyword>
<evidence type="ECO:0000313" key="2">
    <source>
        <dbReference type="EMBL" id="MBB6175173.1"/>
    </source>
</evidence>
<accession>A0A7X0D848</accession>
<feature type="region of interest" description="Disordered" evidence="1">
    <location>
        <begin position="1"/>
        <end position="20"/>
    </location>
</feature>
<proteinExistence type="predicted"/>
<feature type="compositionally biased region" description="Basic and acidic residues" evidence="1">
    <location>
        <begin position="11"/>
        <end position="20"/>
    </location>
</feature>
<feature type="region of interest" description="Disordered" evidence="1">
    <location>
        <begin position="90"/>
        <end position="113"/>
    </location>
</feature>
<dbReference type="RefSeq" id="WP_343070790.1">
    <property type="nucleotide sequence ID" value="NZ_JACHDS010000002.1"/>
</dbReference>
<evidence type="ECO:0000256" key="1">
    <source>
        <dbReference type="SAM" id="MobiDB-lite"/>
    </source>
</evidence>
<feature type="compositionally biased region" description="Basic and acidic residues" evidence="1">
    <location>
        <begin position="95"/>
        <end position="105"/>
    </location>
</feature>
<dbReference type="NCBIfam" id="TIGR01552">
    <property type="entry name" value="phd_fam"/>
    <property type="match status" value="1"/>
</dbReference>
<protein>
    <submittedName>
        <fullName evidence="2">Prevent-host-death family protein</fullName>
    </submittedName>
</protein>
<sequence>METQSPSPGESPREISQRDLRQRSAEIMDAVEQGQRFSVTRNGQHIGNLTPARQRRTYITRAEFAAIAKKIPDTEYGDLRGEIDQYIDSDPFYDPYDRAHRRGEFTEEEEAAG</sequence>